<dbReference type="InterPro" id="IPR005053">
    <property type="entry name" value="MobA_MobL"/>
</dbReference>
<keyword evidence="2" id="KW-0184">Conjugation</keyword>
<evidence type="ECO:0000313" key="6">
    <source>
        <dbReference type="EMBL" id="QIK52791.1"/>
    </source>
</evidence>
<geneLocation type="plasmid" evidence="6 7">
    <name>p_unnamed1</name>
</geneLocation>
<dbReference type="Gene3D" id="3.30.930.30">
    <property type="match status" value="1"/>
</dbReference>
<dbReference type="KEGG" id="jpo:G7058_11735"/>
<feature type="domain" description="MobA/MobL protein" evidence="4">
    <location>
        <begin position="17"/>
        <end position="240"/>
    </location>
</feature>
<evidence type="ECO:0000256" key="3">
    <source>
        <dbReference type="SAM" id="Coils"/>
    </source>
</evidence>
<dbReference type="GeneID" id="94553959"/>
<evidence type="ECO:0000256" key="2">
    <source>
        <dbReference type="ARBA" id="ARBA00022971"/>
    </source>
</evidence>
<accession>A0A6G7WKU8</accession>
<dbReference type="EMBL" id="CP049890">
    <property type="protein sequence ID" value="QIK52791.1"/>
    <property type="molecule type" value="Genomic_DNA"/>
</dbReference>
<evidence type="ECO:0000256" key="1">
    <source>
        <dbReference type="ARBA" id="ARBA00010873"/>
    </source>
</evidence>
<dbReference type="RefSeq" id="WP_166063812.1">
    <property type="nucleotide sequence ID" value="NZ_CP049890.1"/>
</dbReference>
<dbReference type="Pfam" id="PF03389">
    <property type="entry name" value="MobA_MobL"/>
    <property type="match status" value="1"/>
</dbReference>
<evidence type="ECO:0000259" key="5">
    <source>
        <dbReference type="Pfam" id="PF18208"/>
    </source>
</evidence>
<feature type="coiled-coil region" evidence="3">
    <location>
        <begin position="249"/>
        <end position="276"/>
    </location>
</feature>
<gene>
    <name evidence="6" type="ORF">G7058_11735</name>
</gene>
<feature type="domain" description="Nicking enzyme C-terminal middle helical" evidence="5">
    <location>
        <begin position="283"/>
        <end position="387"/>
    </location>
</feature>
<proteinExistence type="inferred from homology"/>
<evidence type="ECO:0000259" key="4">
    <source>
        <dbReference type="Pfam" id="PF03389"/>
    </source>
</evidence>
<organism evidence="6 7">
    <name type="scientific">Jeotgalibaca porci</name>
    <dbReference type="NCBI Taxonomy" id="1868793"/>
    <lineage>
        <taxon>Bacteria</taxon>
        <taxon>Bacillati</taxon>
        <taxon>Bacillota</taxon>
        <taxon>Bacilli</taxon>
        <taxon>Lactobacillales</taxon>
        <taxon>Carnobacteriaceae</taxon>
        <taxon>Jeotgalibaca</taxon>
    </lineage>
</organism>
<keyword evidence="6" id="KW-0614">Plasmid</keyword>
<keyword evidence="3" id="KW-0175">Coiled coil</keyword>
<reference evidence="6 7" key="1">
    <citation type="journal article" date="2017" name="Int. J. Syst. Evol. Microbiol.">
        <title>Jeotgalibaca porci sp. nov. and Jeotgalibaca arthritidis sp. nov., isolated from pigs, and emended description of the genus Jeotgalibaca.</title>
        <authorList>
            <person name="Zamora L."/>
            <person name="Perez-Sancho M."/>
            <person name="Dominguez L."/>
            <person name="Fernandez-Garayzabal J.F."/>
            <person name="Vela A.I."/>
        </authorList>
    </citation>
    <scope>NUCLEOTIDE SEQUENCE [LARGE SCALE GENOMIC DNA]</scope>
    <source>
        <strain evidence="6 7">CCUG 69148</strain>
        <plasmid evidence="6 7">p_unnamed1</plasmid>
    </source>
</reference>
<keyword evidence="7" id="KW-1185">Reference proteome</keyword>
<protein>
    <submittedName>
        <fullName evidence="6">MobA/MobL family protein</fullName>
    </submittedName>
</protein>
<name>A0A6G7WKU8_9LACT</name>
<evidence type="ECO:0000313" key="7">
    <source>
        <dbReference type="Proteomes" id="UP000501830"/>
    </source>
</evidence>
<comment type="similarity">
    <text evidence="1">Belongs to the MobA/MobL family.</text>
</comment>
<dbReference type="InterPro" id="IPR040834">
    <property type="entry name" value="NES_C_h"/>
</dbReference>
<dbReference type="NCBIfam" id="NF041496">
    <property type="entry name" value="MobQ"/>
    <property type="match status" value="1"/>
</dbReference>
<dbReference type="AlphaFoldDB" id="A0A6G7WKU8"/>
<dbReference type="Pfam" id="PF18208">
    <property type="entry name" value="NES_C_h"/>
    <property type="match status" value="1"/>
</dbReference>
<sequence length="671" mass="77961">MALYHFSGQIISRSKGQSAVASAAYRSGEKLYDERYGQTKFYKRDAQPIAFILKPDHAPDWCLTRERLWNAVEKNEKAKNSQLAREFNVALPVELPLDEQIALTKDYCQTAFVERGMVADVAIHLDDKQNPHFHVMLTTRPFDEQGKWGIKSRKIYLYDEEGNPLYTKSGYRANRKENVTDWDSKETMHAWRKGWADLTNVYLEKNGFSERISEKSYAELGVTKQPTIHEGYVARQMEKRGRMSDRVQINVLIKKENAAKELLQDVKEEIQLSEESDGIHRLLSPDEKKQIAALSKDLKLFINYDNVIEKKRILVNWLTNEQTQALFSEEPSRIETILAQDQKVEEAFALLTKESNRIVSRYYPSLQTNHLSQHALNRLAEVTIQRNQPLTQEEANRLLTEETQYELTHYLKIIAKRPLETYDEYNAKYERLQNQVDTFKKTHQLSHFSPDTLQALTPAQQGALKAIVKDLERTKLALTVINGYYEAKINRQFPTLDVAALTIQERVLYGDTIDYYGNRLTLNALENITTQPLFKYDDAAYELVARYVQEPKKRAEIQAILAEMYPTLAEELANPRMRTLVFNELMEKGIVADETLTAYVQSVQQAPAAEVFRPRKVSLLFQTLFRPEKLEQILNHLAYEEAQQIHETEREHKKALRKKKHNRMKGLRGNR</sequence>
<dbReference type="Proteomes" id="UP000501830">
    <property type="component" value="Plasmid p_unnamed1"/>
</dbReference>